<dbReference type="Gene3D" id="3.30.200.20">
    <property type="entry name" value="Phosphorylase Kinase, domain 1"/>
    <property type="match status" value="1"/>
</dbReference>
<organism evidence="3 4">
    <name type="scientific">Imperialibacter roseus</name>
    <dbReference type="NCBI Taxonomy" id="1324217"/>
    <lineage>
        <taxon>Bacteria</taxon>
        <taxon>Pseudomonadati</taxon>
        <taxon>Bacteroidota</taxon>
        <taxon>Cytophagia</taxon>
        <taxon>Cytophagales</taxon>
        <taxon>Flammeovirgaceae</taxon>
        <taxon>Imperialibacter</taxon>
    </lineage>
</organism>
<keyword evidence="2 3" id="KW-0418">Kinase</keyword>
<reference evidence="3 4" key="1">
    <citation type="journal article" date="2023" name="Microbiol. Resour. Announc.">
        <title>Complete Genome Sequence of Imperialibacter roseus strain P4T.</title>
        <authorList>
            <person name="Tizabi D.R."/>
            <person name="Bachvaroff T."/>
            <person name="Hill R.T."/>
        </authorList>
    </citation>
    <scope>NUCLEOTIDE SEQUENCE [LARGE SCALE GENOMIC DNA]</scope>
    <source>
        <strain evidence="3 4">P4T</strain>
    </source>
</reference>
<dbReference type="SUPFAM" id="SSF56112">
    <property type="entry name" value="Protein kinase-like (PK-like)"/>
    <property type="match status" value="1"/>
</dbReference>
<evidence type="ECO:0000256" key="2">
    <source>
        <dbReference type="PIRNR" id="PIRNR006221"/>
    </source>
</evidence>
<evidence type="ECO:0000256" key="1">
    <source>
        <dbReference type="ARBA" id="ARBA00009460"/>
    </source>
</evidence>
<dbReference type="PANTHER" id="PTHR12149:SF8">
    <property type="entry name" value="PROTEIN-RIBULOSAMINE 3-KINASE"/>
    <property type="match status" value="1"/>
</dbReference>
<dbReference type="Proteomes" id="UP001302349">
    <property type="component" value="Chromosome"/>
</dbReference>
<accession>A0ABZ0ITR8</accession>
<protein>
    <submittedName>
        <fullName evidence="3">Fructosamine kinase family protein</fullName>
    </submittedName>
</protein>
<sequence>MFDEHFKSFFEKVIFQSTGVETEEIDFSFVAGGCINNTVKLSCKAGVFFLKWNESAPAGMFQVEARGLKLLQSTGAVRVPEIINTGSAEGKSYLLLEFLAPGRKATSYAETLGRELAALHQNSSPFFGLDHDNYIGQLLQKNETRPSWVDFFIECRLKPQVGLAAYNGLIANDTVLRFEAFYDKLPALFPEEPPSLLHGDLWSGNVHTGPDGHAWLIDPAVYFGHREMDLAFTQLFGGFEPSFYSAYHESFPLQPGWEERTDLCNLYPLMVHVNLFGTSYLAAVERTLSRYI</sequence>
<dbReference type="Gene3D" id="3.90.1200.10">
    <property type="match status" value="1"/>
</dbReference>
<keyword evidence="4" id="KW-1185">Reference proteome</keyword>
<gene>
    <name evidence="3" type="ORF">RT717_05870</name>
</gene>
<dbReference type="InterPro" id="IPR011009">
    <property type="entry name" value="Kinase-like_dom_sf"/>
</dbReference>
<dbReference type="RefSeq" id="WP_317490807.1">
    <property type="nucleotide sequence ID" value="NZ_CP136051.1"/>
</dbReference>
<dbReference type="PANTHER" id="PTHR12149">
    <property type="entry name" value="FRUCTOSAMINE 3 KINASE-RELATED PROTEIN"/>
    <property type="match status" value="1"/>
</dbReference>
<proteinExistence type="inferred from homology"/>
<evidence type="ECO:0000313" key="4">
    <source>
        <dbReference type="Proteomes" id="UP001302349"/>
    </source>
</evidence>
<keyword evidence="2" id="KW-0808">Transferase</keyword>
<dbReference type="PIRSF" id="PIRSF006221">
    <property type="entry name" value="Ketosamine-3-kinase"/>
    <property type="match status" value="1"/>
</dbReference>
<dbReference type="EMBL" id="CP136051">
    <property type="protein sequence ID" value="WOK08161.1"/>
    <property type="molecule type" value="Genomic_DNA"/>
</dbReference>
<evidence type="ECO:0000313" key="3">
    <source>
        <dbReference type="EMBL" id="WOK08161.1"/>
    </source>
</evidence>
<comment type="similarity">
    <text evidence="1 2">Belongs to the fructosamine kinase family.</text>
</comment>
<name>A0ABZ0ITR8_9BACT</name>
<dbReference type="InterPro" id="IPR016477">
    <property type="entry name" value="Fructo-/Ketosamine-3-kinase"/>
</dbReference>
<dbReference type="GO" id="GO:0016301">
    <property type="term" value="F:kinase activity"/>
    <property type="evidence" value="ECO:0007669"/>
    <property type="project" value="UniProtKB-KW"/>
</dbReference>
<dbReference type="Pfam" id="PF03881">
    <property type="entry name" value="Fructosamin_kin"/>
    <property type="match status" value="1"/>
</dbReference>